<accession>A0AAV1KMC5</accession>
<evidence type="ECO:0000256" key="1">
    <source>
        <dbReference type="ARBA" id="ARBA00022460"/>
    </source>
</evidence>
<keyword evidence="2" id="KW-0732">Signal</keyword>
<dbReference type="PANTHER" id="PTHR10380">
    <property type="entry name" value="CUTICLE PROTEIN"/>
    <property type="match status" value="1"/>
</dbReference>
<organism evidence="5 6">
    <name type="scientific">Parnassius mnemosyne</name>
    <name type="common">clouded apollo</name>
    <dbReference type="NCBI Taxonomy" id="213953"/>
    <lineage>
        <taxon>Eukaryota</taxon>
        <taxon>Metazoa</taxon>
        <taxon>Ecdysozoa</taxon>
        <taxon>Arthropoda</taxon>
        <taxon>Hexapoda</taxon>
        <taxon>Insecta</taxon>
        <taxon>Pterygota</taxon>
        <taxon>Neoptera</taxon>
        <taxon>Endopterygota</taxon>
        <taxon>Lepidoptera</taxon>
        <taxon>Glossata</taxon>
        <taxon>Ditrysia</taxon>
        <taxon>Papilionoidea</taxon>
        <taxon>Papilionidae</taxon>
        <taxon>Parnassiinae</taxon>
        <taxon>Parnassini</taxon>
        <taxon>Parnassius</taxon>
        <taxon>Driopa</taxon>
    </lineage>
</organism>
<dbReference type="PROSITE" id="PS51257">
    <property type="entry name" value="PROKAR_LIPOPROTEIN"/>
    <property type="match status" value="1"/>
</dbReference>
<feature type="compositionally biased region" description="Polar residues" evidence="4">
    <location>
        <begin position="311"/>
        <end position="330"/>
    </location>
</feature>
<dbReference type="PRINTS" id="PR00947">
    <property type="entry name" value="CUTICLE"/>
</dbReference>
<dbReference type="PROSITE" id="PS51155">
    <property type="entry name" value="CHIT_BIND_RR_2"/>
    <property type="match status" value="2"/>
</dbReference>
<dbReference type="PANTHER" id="PTHR10380:SF173">
    <property type="entry name" value="CUTICULAR PROTEIN 47EF, ISOFORM C-RELATED"/>
    <property type="match status" value="1"/>
</dbReference>
<evidence type="ECO:0000256" key="3">
    <source>
        <dbReference type="PROSITE-ProRule" id="PRU00497"/>
    </source>
</evidence>
<dbReference type="PROSITE" id="PS00233">
    <property type="entry name" value="CHIT_BIND_RR_1"/>
    <property type="match status" value="2"/>
</dbReference>
<feature type="compositionally biased region" description="Polar residues" evidence="4">
    <location>
        <begin position="582"/>
        <end position="596"/>
    </location>
</feature>
<dbReference type="InterPro" id="IPR000618">
    <property type="entry name" value="Insect_cuticle"/>
</dbReference>
<keyword evidence="1 3" id="KW-0193">Cuticle</keyword>
<dbReference type="Proteomes" id="UP001314205">
    <property type="component" value="Unassembled WGS sequence"/>
</dbReference>
<dbReference type="Pfam" id="PF00379">
    <property type="entry name" value="Chitin_bind_4"/>
    <property type="match status" value="2"/>
</dbReference>
<evidence type="ECO:0000256" key="4">
    <source>
        <dbReference type="SAM" id="MobiDB-lite"/>
    </source>
</evidence>
<comment type="caution">
    <text evidence="5">The sequence shown here is derived from an EMBL/GenBank/DDBJ whole genome shotgun (WGS) entry which is preliminary data.</text>
</comment>
<protein>
    <submittedName>
        <fullName evidence="5">Uncharacterized protein</fullName>
    </submittedName>
</protein>
<evidence type="ECO:0000313" key="5">
    <source>
        <dbReference type="EMBL" id="CAK1584186.1"/>
    </source>
</evidence>
<dbReference type="GO" id="GO:0008010">
    <property type="term" value="F:structural constituent of chitin-based larval cuticle"/>
    <property type="evidence" value="ECO:0007669"/>
    <property type="project" value="TreeGrafter"/>
</dbReference>
<reference evidence="5 6" key="1">
    <citation type="submission" date="2023-11" db="EMBL/GenBank/DDBJ databases">
        <authorList>
            <person name="Hedman E."/>
            <person name="Englund M."/>
            <person name="Stromberg M."/>
            <person name="Nyberg Akerstrom W."/>
            <person name="Nylinder S."/>
            <person name="Jareborg N."/>
            <person name="Kallberg Y."/>
            <person name="Kronander E."/>
        </authorList>
    </citation>
    <scope>NUCLEOTIDE SEQUENCE [LARGE SCALE GENOMIC DNA]</scope>
</reference>
<keyword evidence="6" id="KW-1185">Reference proteome</keyword>
<feature type="region of interest" description="Disordered" evidence="4">
    <location>
        <begin position="54"/>
        <end position="73"/>
    </location>
</feature>
<dbReference type="InterPro" id="IPR050468">
    <property type="entry name" value="Cuticle_Struct_Prot"/>
</dbReference>
<dbReference type="InterPro" id="IPR031311">
    <property type="entry name" value="CHIT_BIND_RR_consensus"/>
</dbReference>
<dbReference type="GO" id="GO:0062129">
    <property type="term" value="C:chitin-based extracellular matrix"/>
    <property type="evidence" value="ECO:0007669"/>
    <property type="project" value="TreeGrafter"/>
</dbReference>
<dbReference type="EMBL" id="CAVLGL010000068">
    <property type="protein sequence ID" value="CAK1584186.1"/>
    <property type="molecule type" value="Genomic_DNA"/>
</dbReference>
<sequence length="596" mass="65395">MGLVRSPMHSDLCAYVLIHIMHQIILTLFIACSSAAKLNGAYLPPNYAQTSGGSSDFLQTPLSSPTSNFNEFSGQRNDGFPSKDILAHNKYAQDANDFIENSNGILQSQINAFGNYGTRPERPRAALERNAATLRQFNNNNGETFSYAFETENGIHAEENGVATNGVEAQGGYSYTADDGQVYSVKYTAGQNGFVPEGDHLPTPPPIPEEILLALEQNARDEAAGIYDDGSYDEYNGDNRYETSIFGDSNANGKNVNKINDDDSVVINTAFNSEVFRQQGTRIILTVFIACSKAAKLNGAYLPPNYAQTSGGSSDFLQTPHSSPTSNFNEYSGKRNDGFPSKDILAHNKYYQDGNDFIENSKGILQSQINAFENYETRPERPRATLERNAAILRQFNNNDGETFSYAFETENGINAEENGVATNGVEAQGSYSYTGDDGQVYSVRYTAGQNGFVPEGDHLPTPPPIPEEILLALEQNARDEAAGIYDDGSYDEYKYSNRDNRYETPIFGNSNANGNNVNKINDDDSVVVNSAFNSQVFRQQGTGVRNTIQPVDSGVTKAYLPPTSEQRTSGNQNGGARFGNRNRQSSFTHRNGYNY</sequence>
<evidence type="ECO:0000313" key="6">
    <source>
        <dbReference type="Proteomes" id="UP001314205"/>
    </source>
</evidence>
<feature type="region of interest" description="Disordered" evidence="4">
    <location>
        <begin position="311"/>
        <end position="334"/>
    </location>
</feature>
<name>A0AAV1KMC5_9NEOP</name>
<proteinExistence type="predicted"/>
<gene>
    <name evidence="5" type="ORF">PARMNEM_LOCUS5487</name>
</gene>
<dbReference type="AlphaFoldDB" id="A0AAV1KMC5"/>
<feature type="region of interest" description="Disordered" evidence="4">
    <location>
        <begin position="560"/>
        <end position="596"/>
    </location>
</feature>
<evidence type="ECO:0000256" key="2">
    <source>
        <dbReference type="ARBA" id="ARBA00022729"/>
    </source>
</evidence>